<sequence length="411" mass="41815">MSGPGSPGQEGPTFAPPHLPAGWIAQWDANSKKYYYVQLSTGVSQWDVPTDAAPVGGGTPASTNEHPYGVPGQRQLITHPDGTQTVKHPDGSLEPVMPNEAGGTRGIDSDGPAGDRGLGTMAMNALLGGKQGGSGSGHNSNSSPFGGLANQVISGLTQSNGGGHGQQQHHGSSAASSGLGGKIVGQLTSNLFSSGNKPSQPQNYHSGQSSQAPHNSGGLAGSMMGSVAHMFGGQPGASNQNFGYTNSGQTGTYSGSAPPATYQSPGASSQHHSPAQGHNAQPTHNAQPANTPSSYHAPQHTPSFPPPPSQYEGQHGYQGQQQQHTPYGQHGQIPGPPAGAPPAQYGQSQYGQGYGHQQAPSAYGGHQQGGYNGVTPSFPPPPSQYQSQAGYGGQDRGLPHGAHHYGSNPAY</sequence>
<feature type="domain" description="WW" evidence="2">
    <location>
        <begin position="17"/>
        <end position="51"/>
    </location>
</feature>
<feature type="region of interest" description="Disordered" evidence="1">
    <location>
        <begin position="55"/>
        <end position="223"/>
    </location>
</feature>
<keyword evidence="4" id="KW-1185">Reference proteome</keyword>
<proteinExistence type="predicted"/>
<dbReference type="Gene3D" id="2.20.70.10">
    <property type="match status" value="1"/>
</dbReference>
<dbReference type="InterPro" id="IPR001202">
    <property type="entry name" value="WW_dom"/>
</dbReference>
<dbReference type="EMBL" id="JAKNSF020000020">
    <property type="protein sequence ID" value="KAK7732334.1"/>
    <property type="molecule type" value="Genomic_DNA"/>
</dbReference>
<dbReference type="SMART" id="SM00456">
    <property type="entry name" value="WW"/>
    <property type="match status" value="1"/>
</dbReference>
<accession>A0ABR1PC90</accession>
<evidence type="ECO:0000313" key="4">
    <source>
        <dbReference type="Proteomes" id="UP001430848"/>
    </source>
</evidence>
<dbReference type="SUPFAM" id="SSF51045">
    <property type="entry name" value="WW domain"/>
    <property type="match status" value="1"/>
</dbReference>
<organism evidence="3 4">
    <name type="scientific">Diaporthe eres</name>
    <name type="common">Phomopsis oblonga</name>
    <dbReference type="NCBI Taxonomy" id="83184"/>
    <lineage>
        <taxon>Eukaryota</taxon>
        <taxon>Fungi</taxon>
        <taxon>Dikarya</taxon>
        <taxon>Ascomycota</taxon>
        <taxon>Pezizomycotina</taxon>
        <taxon>Sordariomycetes</taxon>
        <taxon>Sordariomycetidae</taxon>
        <taxon>Diaporthales</taxon>
        <taxon>Diaporthaceae</taxon>
        <taxon>Diaporthe</taxon>
        <taxon>Diaporthe eres species complex</taxon>
    </lineage>
</organism>
<feature type="compositionally biased region" description="Polar residues" evidence="1">
    <location>
        <begin position="239"/>
        <end position="296"/>
    </location>
</feature>
<feature type="compositionally biased region" description="Polar residues" evidence="1">
    <location>
        <begin position="186"/>
        <end position="214"/>
    </location>
</feature>
<reference evidence="3 4" key="1">
    <citation type="submission" date="2024-02" db="EMBL/GenBank/DDBJ databases">
        <title>De novo assembly and annotation of 12 fungi associated with fruit tree decline syndrome in Ontario, Canada.</title>
        <authorList>
            <person name="Sulman M."/>
            <person name="Ellouze W."/>
            <person name="Ilyukhin E."/>
        </authorList>
    </citation>
    <scope>NUCLEOTIDE SEQUENCE [LARGE SCALE GENOMIC DNA]</scope>
    <source>
        <strain evidence="3 4">M169</strain>
    </source>
</reference>
<dbReference type="PROSITE" id="PS01159">
    <property type="entry name" value="WW_DOMAIN_1"/>
    <property type="match status" value="1"/>
</dbReference>
<dbReference type="InterPro" id="IPR036020">
    <property type="entry name" value="WW_dom_sf"/>
</dbReference>
<feature type="compositionally biased region" description="Low complexity" evidence="1">
    <location>
        <begin position="341"/>
        <end position="358"/>
    </location>
</feature>
<name>A0ABR1PC90_DIAER</name>
<comment type="caution">
    <text evidence="3">The sequence shown here is derived from an EMBL/GenBank/DDBJ whole genome shotgun (WGS) entry which is preliminary data.</text>
</comment>
<dbReference type="Pfam" id="PF00397">
    <property type="entry name" value="WW"/>
    <property type="match status" value="1"/>
</dbReference>
<gene>
    <name evidence="3" type="ORF">SLS63_005012</name>
</gene>
<evidence type="ECO:0000256" key="1">
    <source>
        <dbReference type="SAM" id="MobiDB-lite"/>
    </source>
</evidence>
<dbReference type="CDD" id="cd00201">
    <property type="entry name" value="WW"/>
    <property type="match status" value="1"/>
</dbReference>
<dbReference type="PROSITE" id="PS50020">
    <property type="entry name" value="WW_DOMAIN_2"/>
    <property type="match status" value="1"/>
</dbReference>
<feature type="compositionally biased region" description="Low complexity" evidence="1">
    <location>
        <begin position="166"/>
        <end position="177"/>
    </location>
</feature>
<protein>
    <recommendedName>
        <fullName evidence="2">WW domain-containing protein</fullName>
    </recommendedName>
</protein>
<evidence type="ECO:0000259" key="2">
    <source>
        <dbReference type="PROSITE" id="PS50020"/>
    </source>
</evidence>
<feature type="compositionally biased region" description="Low complexity" evidence="1">
    <location>
        <begin position="310"/>
        <end position="333"/>
    </location>
</feature>
<evidence type="ECO:0000313" key="3">
    <source>
        <dbReference type="EMBL" id="KAK7732334.1"/>
    </source>
</evidence>
<feature type="compositionally biased region" description="Low complexity" evidence="1">
    <location>
        <begin position="137"/>
        <end position="147"/>
    </location>
</feature>
<dbReference type="Proteomes" id="UP001430848">
    <property type="component" value="Unassembled WGS sequence"/>
</dbReference>
<feature type="region of interest" description="Disordered" evidence="1">
    <location>
        <begin position="239"/>
        <end position="411"/>
    </location>
</feature>